<comment type="pathway">
    <text evidence="1">Carbohydrate acid metabolism.</text>
</comment>
<accession>A0ABW3LHE5</accession>
<organism evidence="6 7">
    <name type="scientific">Virgibacillus byunsanensis</name>
    <dbReference type="NCBI Taxonomy" id="570945"/>
    <lineage>
        <taxon>Bacteria</taxon>
        <taxon>Bacillati</taxon>
        <taxon>Bacillota</taxon>
        <taxon>Bacilli</taxon>
        <taxon>Bacillales</taxon>
        <taxon>Bacillaceae</taxon>
        <taxon>Virgibacillus</taxon>
    </lineage>
</organism>
<dbReference type="InterPro" id="IPR000887">
    <property type="entry name" value="Aldlse_KDPG_KHG"/>
</dbReference>
<gene>
    <name evidence="6" type="ORF">ACFQ3N_03800</name>
</gene>
<name>A0ABW3LHE5_9BACI</name>
<proteinExistence type="inferred from homology"/>
<keyword evidence="5" id="KW-0119">Carbohydrate metabolism</keyword>
<dbReference type="InterPro" id="IPR013785">
    <property type="entry name" value="Aldolase_TIM"/>
</dbReference>
<dbReference type="Pfam" id="PF01081">
    <property type="entry name" value="Aldolase"/>
    <property type="match status" value="1"/>
</dbReference>
<comment type="subunit">
    <text evidence="3">Homotrimer.</text>
</comment>
<evidence type="ECO:0000256" key="1">
    <source>
        <dbReference type="ARBA" id="ARBA00004761"/>
    </source>
</evidence>
<dbReference type="Proteomes" id="UP001597040">
    <property type="component" value="Unassembled WGS sequence"/>
</dbReference>
<comment type="similarity">
    <text evidence="2">Belongs to the KHG/KDPG aldolase family.</text>
</comment>
<evidence type="ECO:0000256" key="3">
    <source>
        <dbReference type="ARBA" id="ARBA00011233"/>
    </source>
</evidence>
<dbReference type="CDD" id="cd00452">
    <property type="entry name" value="KDPG_aldolase"/>
    <property type="match status" value="1"/>
</dbReference>
<dbReference type="SUPFAM" id="SSF51569">
    <property type="entry name" value="Aldolase"/>
    <property type="match status" value="1"/>
</dbReference>
<sequence>MSLMQTIDDHKIIAVIRKADENNIVSIIDALYKGGVKAVEITAETQHVTTLIELAVKEFKGKVAIGAGTVLDPETARAVIMARAEFIVSPTLNPETIKVTNRYGILNISGALTPTEILTAYEHGASMVKVFPADAFGPNYIKNIKGPLPHIPVMVTGGITLDNMNDYISKGSKAVGIGSNLVNVSKLQTKADYERLTVEATRFVDKLAST</sequence>
<evidence type="ECO:0000313" key="6">
    <source>
        <dbReference type="EMBL" id="MFD1037548.1"/>
    </source>
</evidence>
<dbReference type="RefSeq" id="WP_390359671.1">
    <property type="nucleotide sequence ID" value="NZ_JBHTKJ010000007.1"/>
</dbReference>
<keyword evidence="4" id="KW-0456">Lyase</keyword>
<evidence type="ECO:0000256" key="5">
    <source>
        <dbReference type="ARBA" id="ARBA00023277"/>
    </source>
</evidence>
<keyword evidence="7" id="KW-1185">Reference proteome</keyword>
<dbReference type="PANTHER" id="PTHR30246:SF1">
    <property type="entry name" value="2-DEHYDRO-3-DEOXY-6-PHOSPHOGALACTONATE ALDOLASE-RELATED"/>
    <property type="match status" value="1"/>
</dbReference>
<dbReference type="EMBL" id="JBHTKJ010000007">
    <property type="protein sequence ID" value="MFD1037548.1"/>
    <property type="molecule type" value="Genomic_DNA"/>
</dbReference>
<evidence type="ECO:0000313" key="7">
    <source>
        <dbReference type="Proteomes" id="UP001597040"/>
    </source>
</evidence>
<dbReference type="Gene3D" id="3.20.20.70">
    <property type="entry name" value="Aldolase class I"/>
    <property type="match status" value="1"/>
</dbReference>
<dbReference type="PANTHER" id="PTHR30246">
    <property type="entry name" value="2-KETO-3-DEOXY-6-PHOSPHOGLUCONATE ALDOLASE"/>
    <property type="match status" value="1"/>
</dbReference>
<reference evidence="7" key="1">
    <citation type="journal article" date="2019" name="Int. J. Syst. Evol. Microbiol.">
        <title>The Global Catalogue of Microorganisms (GCM) 10K type strain sequencing project: providing services to taxonomists for standard genome sequencing and annotation.</title>
        <authorList>
            <consortium name="The Broad Institute Genomics Platform"/>
            <consortium name="The Broad Institute Genome Sequencing Center for Infectious Disease"/>
            <person name="Wu L."/>
            <person name="Ma J."/>
        </authorList>
    </citation>
    <scope>NUCLEOTIDE SEQUENCE [LARGE SCALE GENOMIC DNA]</scope>
    <source>
        <strain evidence="7">CCUG 56754</strain>
    </source>
</reference>
<comment type="caution">
    <text evidence="6">The sequence shown here is derived from an EMBL/GenBank/DDBJ whole genome shotgun (WGS) entry which is preliminary data.</text>
</comment>
<protein>
    <submittedName>
        <fullName evidence="6">Bifunctional 4-hydroxy-2-oxoglutarate aldolase/2-dehydro-3-deoxy-phosphogluconate aldolase</fullName>
    </submittedName>
</protein>
<evidence type="ECO:0000256" key="4">
    <source>
        <dbReference type="ARBA" id="ARBA00023239"/>
    </source>
</evidence>
<dbReference type="NCBIfam" id="TIGR01182">
    <property type="entry name" value="eda"/>
    <property type="match status" value="1"/>
</dbReference>
<evidence type="ECO:0000256" key="2">
    <source>
        <dbReference type="ARBA" id="ARBA00006906"/>
    </source>
</evidence>